<evidence type="ECO:0000259" key="7">
    <source>
        <dbReference type="Pfam" id="PF25878"/>
    </source>
</evidence>
<evidence type="ECO:0000256" key="1">
    <source>
        <dbReference type="ARBA" id="ARBA00009477"/>
    </source>
</evidence>
<dbReference type="Proteomes" id="UP000007587">
    <property type="component" value="Chromosome"/>
</dbReference>
<dbReference type="InParanoid" id="H8MM31"/>
<comment type="similarity">
    <text evidence="1">Belongs to the membrane fusion protein (MFP) (TC 8.A.1) family.</text>
</comment>
<dbReference type="InterPro" id="IPR050393">
    <property type="entry name" value="MFP_Efflux_Pump"/>
</dbReference>
<dbReference type="GO" id="GO:0022857">
    <property type="term" value="F:transmembrane transporter activity"/>
    <property type="evidence" value="ECO:0007669"/>
    <property type="project" value="InterPro"/>
</dbReference>
<dbReference type="PANTHER" id="PTHR30367:SF12">
    <property type="entry name" value="P-HYDROXYBENZOIC ACID EFFLUX PUMP SUBUNIT AAEA"/>
    <property type="match status" value="1"/>
</dbReference>
<feature type="coiled-coil region" evidence="5">
    <location>
        <begin position="80"/>
        <end position="114"/>
    </location>
</feature>
<dbReference type="KEGG" id="ccx:COCOR_03595"/>
<dbReference type="Gene3D" id="2.40.50.100">
    <property type="match status" value="1"/>
</dbReference>
<evidence type="ECO:0000256" key="5">
    <source>
        <dbReference type="SAM" id="Coils"/>
    </source>
</evidence>
<dbReference type="InterPro" id="IPR058634">
    <property type="entry name" value="AaeA-lik-b-barrel"/>
</dbReference>
<dbReference type="InterPro" id="IPR006143">
    <property type="entry name" value="RND_pump_MFP"/>
</dbReference>
<evidence type="ECO:0000256" key="6">
    <source>
        <dbReference type="SAM" id="Phobius"/>
    </source>
</evidence>
<dbReference type="Gene3D" id="2.40.30.170">
    <property type="match status" value="1"/>
</dbReference>
<dbReference type="Pfam" id="PF25963">
    <property type="entry name" value="Beta-barrel_AAEA"/>
    <property type="match status" value="1"/>
</dbReference>
<dbReference type="Pfam" id="PF25878">
    <property type="entry name" value="HH_AAEA_pHBA"/>
    <property type="match status" value="1"/>
</dbReference>
<protein>
    <submittedName>
        <fullName evidence="9">Membrane fusion component of tripartite multidrug resistance system</fullName>
    </submittedName>
</protein>
<dbReference type="EMBL" id="CP003389">
    <property type="protein sequence ID" value="AFE10842.1"/>
    <property type="molecule type" value="Genomic_DNA"/>
</dbReference>
<gene>
    <name evidence="9" type="primary">ydhJ</name>
    <name evidence="9" type="ordered locus">COCOR_03595</name>
</gene>
<dbReference type="eggNOG" id="COG1566">
    <property type="taxonomic scope" value="Bacteria"/>
</dbReference>
<feature type="transmembrane region" description="Helical" evidence="6">
    <location>
        <begin position="7"/>
        <end position="29"/>
    </location>
</feature>
<proteinExistence type="inferred from homology"/>
<keyword evidence="10" id="KW-1185">Reference proteome</keyword>
<dbReference type="RefSeq" id="WP_014396407.1">
    <property type="nucleotide sequence ID" value="NC_017030.1"/>
</dbReference>
<reference evidence="10" key="2">
    <citation type="submission" date="2012-03" db="EMBL/GenBank/DDBJ databases">
        <title>Genome sequence of the fruiting myxobacterium Corallococcus coralloides DSM 2259.</title>
        <authorList>
            <person name="Huntley S."/>
            <person name="Zhang Y."/>
            <person name="Treuner-Lange A."/>
            <person name="Sensen C.W."/>
            <person name="Sogaard-Andersen L."/>
        </authorList>
    </citation>
    <scope>NUCLEOTIDE SEQUENCE [LARGE SCALE GENOMIC DNA]</scope>
    <source>
        <strain evidence="10">ATCC 25202 / DSM 2259 / NBRC 100086 / M2</strain>
    </source>
</reference>
<dbReference type="HOGENOM" id="CLU_018816_15_2_7"/>
<reference evidence="9 10" key="1">
    <citation type="journal article" date="2012" name="J. Bacteriol.">
        <title>Complete Genome Sequence of the Fruiting Myxobacterium Corallococcus coralloides DSM 2259.</title>
        <authorList>
            <person name="Huntley S."/>
            <person name="Zhang Y."/>
            <person name="Treuner-Lange A."/>
            <person name="Kneip S."/>
            <person name="Sensen C.W."/>
            <person name="Sogaard-Andersen L."/>
        </authorList>
    </citation>
    <scope>NUCLEOTIDE SEQUENCE [LARGE SCALE GENOMIC DNA]</scope>
    <source>
        <strain evidence="10">ATCC 25202 / DSM 2259 / NBRC 100086 / M2</strain>
    </source>
</reference>
<name>H8MM31_CORCM</name>
<dbReference type="NCBIfam" id="TIGR01730">
    <property type="entry name" value="RND_mfp"/>
    <property type="match status" value="1"/>
</dbReference>
<dbReference type="SUPFAM" id="SSF111369">
    <property type="entry name" value="HlyD-like secretion proteins"/>
    <property type="match status" value="1"/>
</dbReference>
<evidence type="ECO:0000313" key="10">
    <source>
        <dbReference type="Proteomes" id="UP000007587"/>
    </source>
</evidence>
<organism evidence="9 10">
    <name type="scientific">Corallococcus coralloides (strain ATCC 25202 / DSM 2259 / NBRC 100086 / M2)</name>
    <name type="common">Myxococcus coralloides</name>
    <dbReference type="NCBI Taxonomy" id="1144275"/>
    <lineage>
        <taxon>Bacteria</taxon>
        <taxon>Pseudomonadati</taxon>
        <taxon>Myxococcota</taxon>
        <taxon>Myxococcia</taxon>
        <taxon>Myxococcales</taxon>
        <taxon>Cystobacterineae</taxon>
        <taxon>Myxococcaceae</taxon>
        <taxon>Corallococcus</taxon>
    </lineage>
</organism>
<accession>H8MM31</accession>
<feature type="domain" description="p-hydroxybenzoic acid efflux pump subunit AaeA-like beta-barrel" evidence="8">
    <location>
        <begin position="189"/>
        <end position="286"/>
    </location>
</feature>
<keyword evidence="4 6" id="KW-0472">Membrane</keyword>
<evidence type="ECO:0000259" key="8">
    <source>
        <dbReference type="Pfam" id="PF25963"/>
    </source>
</evidence>
<dbReference type="OrthoDB" id="9811754at2"/>
<evidence type="ECO:0000256" key="3">
    <source>
        <dbReference type="ARBA" id="ARBA00022989"/>
    </source>
</evidence>
<evidence type="ECO:0000256" key="2">
    <source>
        <dbReference type="ARBA" id="ARBA00022692"/>
    </source>
</evidence>
<dbReference type="GO" id="GO:0016020">
    <property type="term" value="C:membrane"/>
    <property type="evidence" value="ECO:0007669"/>
    <property type="project" value="InterPro"/>
</dbReference>
<evidence type="ECO:0000256" key="4">
    <source>
        <dbReference type="ARBA" id="ARBA00023136"/>
    </source>
</evidence>
<dbReference type="PANTHER" id="PTHR30367">
    <property type="entry name" value="P-HYDROXYBENZOIC ACID EFFLUX PUMP SUBUNIT AAEA-RELATED"/>
    <property type="match status" value="1"/>
</dbReference>
<keyword evidence="3 6" id="KW-1133">Transmembrane helix</keyword>
<feature type="domain" description="p-hydroxybenzoic acid efflux pump subunit AaeA alpha-helical hairpin" evidence="7">
    <location>
        <begin position="81"/>
        <end position="152"/>
    </location>
</feature>
<evidence type="ECO:0000313" key="9">
    <source>
        <dbReference type="EMBL" id="AFE10842.1"/>
    </source>
</evidence>
<dbReference type="AlphaFoldDB" id="H8MM31"/>
<keyword evidence="5" id="KW-0175">Coiled coil</keyword>
<keyword evidence="2 6" id="KW-0812">Transmembrane</keyword>
<dbReference type="InterPro" id="IPR058632">
    <property type="entry name" value="HH_AaeA"/>
</dbReference>
<sequence length="302" mass="33086">MKPSRPQLIRIGVTVAVVVLALLAGWWMWRHYEVEPWTRDGRVRADVVQLAPDVSGVVTSVEVRDNQRVTRGQVLFVIDRARFELALRQAEAMVASQQAERAQAQREAERNRSLGKLVSQEAREQGLSRAEQAEGALQQALANRDIAALNLERSTVRASVNGIITNLELEAGDYATAGRQMVALVDSDSFRVEGYFEETKLPRIRIGAPVTIRLMGEPALLRGHVEGIAAGIEDRERAAGPSLLPNVNPTFSWVRLAQRVPVRIALDVVPEGVRLVSGRTATVTVHEEGDGASAARTGDVRP</sequence>
<dbReference type="STRING" id="1144275.COCOR_03595"/>